<dbReference type="Proteomes" id="UP000327439">
    <property type="component" value="Chromosome D06"/>
</dbReference>
<dbReference type="PANTHER" id="PTHR33240">
    <property type="entry name" value="OS08G0508500 PROTEIN"/>
    <property type="match status" value="1"/>
</dbReference>
<name>A0A5J5R1A1_GOSBA</name>
<dbReference type="EMBL" id="CM018220">
    <property type="protein sequence ID" value="KAB2024074.1"/>
    <property type="molecule type" value="Genomic_DNA"/>
</dbReference>
<organism evidence="2 3">
    <name type="scientific">Gossypium barbadense</name>
    <name type="common">Sea Island cotton</name>
    <name type="synonym">Hibiscus barbadensis</name>
    <dbReference type="NCBI Taxonomy" id="3634"/>
    <lineage>
        <taxon>Eukaryota</taxon>
        <taxon>Viridiplantae</taxon>
        <taxon>Streptophyta</taxon>
        <taxon>Embryophyta</taxon>
        <taxon>Tracheophyta</taxon>
        <taxon>Spermatophyta</taxon>
        <taxon>Magnoliopsida</taxon>
        <taxon>eudicotyledons</taxon>
        <taxon>Gunneridae</taxon>
        <taxon>Pentapetalae</taxon>
        <taxon>rosids</taxon>
        <taxon>malvids</taxon>
        <taxon>Malvales</taxon>
        <taxon>Malvaceae</taxon>
        <taxon>Malvoideae</taxon>
        <taxon>Gossypium</taxon>
    </lineage>
</organism>
<sequence length="194" mass="21420">MTIQGSRAQGQSVMEKSSKGKTPSLPETRASRVTFEKPPEEMTKHLRPLYIRAHIDGKPVSRVLVDNVSTVNILPLRMVRRLSKSEQDLIPSEVSVTSFDGGVSQTKGLISVDLTMGKTTKVSAFACGRWNSGACLLTKCSGGPYEHFPPVLTLEEWKFFVSEREQLTRDDVSNKGSLALDFLRGQVVSVQVPR</sequence>
<gene>
    <name evidence="2" type="ORF">ES319_D06G062500v1</name>
</gene>
<reference evidence="3" key="1">
    <citation type="journal article" date="2020" name="Nat. Genet.">
        <title>Genomic diversifications of five Gossypium allopolyploid species and their impact on cotton improvement.</title>
        <authorList>
            <person name="Chen Z.J."/>
            <person name="Sreedasyam A."/>
            <person name="Ando A."/>
            <person name="Song Q."/>
            <person name="De Santiago L.M."/>
            <person name="Hulse-Kemp A.M."/>
            <person name="Ding M."/>
            <person name="Ye W."/>
            <person name="Kirkbride R.C."/>
            <person name="Jenkins J."/>
            <person name="Plott C."/>
            <person name="Lovell J."/>
            <person name="Lin Y.M."/>
            <person name="Vaughn R."/>
            <person name="Liu B."/>
            <person name="Simpson S."/>
            <person name="Scheffler B.E."/>
            <person name="Wen L."/>
            <person name="Saski C.A."/>
            <person name="Grover C.E."/>
            <person name="Hu G."/>
            <person name="Conover J.L."/>
            <person name="Carlson J.W."/>
            <person name="Shu S."/>
            <person name="Boston L.B."/>
            <person name="Williams M."/>
            <person name="Peterson D.G."/>
            <person name="McGee K."/>
            <person name="Jones D.C."/>
            <person name="Wendel J.F."/>
            <person name="Stelly D.M."/>
            <person name="Grimwood J."/>
            <person name="Schmutz J."/>
        </authorList>
    </citation>
    <scope>NUCLEOTIDE SEQUENCE [LARGE SCALE GENOMIC DNA]</scope>
    <source>
        <strain evidence="3">cv. 3-79</strain>
    </source>
</reference>
<feature type="region of interest" description="Disordered" evidence="1">
    <location>
        <begin position="1"/>
        <end position="35"/>
    </location>
</feature>
<dbReference type="AlphaFoldDB" id="A0A5J5R1A1"/>
<protein>
    <submittedName>
        <fullName evidence="2">Uncharacterized protein</fullName>
    </submittedName>
</protein>
<accession>A0A5J5R1A1</accession>
<dbReference type="OrthoDB" id="996821at2759"/>
<keyword evidence="3" id="KW-1185">Reference proteome</keyword>
<dbReference type="PANTHER" id="PTHR33240:SF15">
    <property type="entry name" value="GAG-PRO-LIKE PROTEIN"/>
    <property type="match status" value="1"/>
</dbReference>
<evidence type="ECO:0000313" key="3">
    <source>
        <dbReference type="Proteomes" id="UP000327439"/>
    </source>
</evidence>
<dbReference type="Gene3D" id="2.40.70.10">
    <property type="entry name" value="Acid Proteases"/>
    <property type="match status" value="1"/>
</dbReference>
<feature type="compositionally biased region" description="Polar residues" evidence="1">
    <location>
        <begin position="1"/>
        <end position="15"/>
    </location>
</feature>
<dbReference type="CDD" id="cd00303">
    <property type="entry name" value="retropepsin_like"/>
    <property type="match status" value="1"/>
</dbReference>
<dbReference type="InterPro" id="IPR021109">
    <property type="entry name" value="Peptidase_aspartic_dom_sf"/>
</dbReference>
<evidence type="ECO:0000256" key="1">
    <source>
        <dbReference type="SAM" id="MobiDB-lite"/>
    </source>
</evidence>
<evidence type="ECO:0000313" key="2">
    <source>
        <dbReference type="EMBL" id="KAB2024074.1"/>
    </source>
</evidence>
<proteinExistence type="predicted"/>